<feature type="compositionally biased region" description="Basic and acidic residues" evidence="2">
    <location>
        <begin position="20"/>
        <end position="38"/>
    </location>
</feature>
<dbReference type="InterPro" id="IPR027417">
    <property type="entry name" value="P-loop_NTPase"/>
</dbReference>
<evidence type="ECO:0000256" key="1">
    <source>
        <dbReference type="SAM" id="Coils"/>
    </source>
</evidence>
<dbReference type="InterPro" id="IPR050764">
    <property type="entry name" value="CbbQ/NirQ/NorQ/GpvN"/>
</dbReference>
<sequence>MASRESLPHIPDIPTTPERVLAEKSQETRESEPLTAEQIKERVAELFELSGARAEAGKHAREAWGGLTKSEREELKGKGEEAVSAHLEAARLDPELVEFRETTLEEYDGRIAELSGNSQVLDAYKNRFGELKDTLARAVSYEHLRQEEDVVIKAEQKLRKLYEEIGRAPGPIERKKLIALSDRRKEIEENLKSFELDPKTIDMLRRREVRRMQHDLERYSFAETESRQELIRQVLPDLLQGAPVLFQGETGSGKSQLAKYISERYLGKTPTIVSVSEQIKESQIMGSRGLEAGQTVFNYSEFVKAQKEGRPIILDEVNLMPHEFAGLLHDLLQKRVGDVWVHPTTGEKIPITAPIMATANLKSERYKQRYELDVATLRRFIGGAGAREINYLDIGKKDKEGNPIAPETLKILSAVLADRHGDIQWSEEEAMQKVEEMKRFVQACRKIQEDFTLSVREGGEESLARGDRLAFKELVITLKDQIEIMKAWKASGFQEPLDSIVLREFFHKAEISGRAAKDRENMIKVFIANKLFQNTKPEDFKIQGLSPKAVRQWQGKE</sequence>
<feature type="domain" description="AAA+ ATPase" evidence="3">
    <location>
        <begin position="240"/>
        <end position="395"/>
    </location>
</feature>
<dbReference type="EMBL" id="LCGX01000053">
    <property type="protein sequence ID" value="KKT21901.1"/>
    <property type="molecule type" value="Genomic_DNA"/>
</dbReference>
<dbReference type="GO" id="GO:0016887">
    <property type="term" value="F:ATP hydrolysis activity"/>
    <property type="evidence" value="ECO:0007669"/>
    <property type="project" value="InterPro"/>
</dbReference>
<name>A0A0G1FHR1_9BACT</name>
<protein>
    <recommendedName>
        <fullName evidence="3">AAA+ ATPase domain-containing protein</fullName>
    </recommendedName>
</protein>
<evidence type="ECO:0000313" key="4">
    <source>
        <dbReference type="EMBL" id="KKT21901.1"/>
    </source>
</evidence>
<evidence type="ECO:0000256" key="2">
    <source>
        <dbReference type="SAM" id="MobiDB-lite"/>
    </source>
</evidence>
<dbReference type="InterPro" id="IPR003593">
    <property type="entry name" value="AAA+_ATPase"/>
</dbReference>
<dbReference type="GO" id="GO:0005524">
    <property type="term" value="F:ATP binding"/>
    <property type="evidence" value="ECO:0007669"/>
    <property type="project" value="InterPro"/>
</dbReference>
<dbReference type="PANTHER" id="PTHR42759:SF1">
    <property type="entry name" value="MAGNESIUM-CHELATASE SUBUNIT CHLD"/>
    <property type="match status" value="1"/>
</dbReference>
<dbReference type="InterPro" id="IPR011704">
    <property type="entry name" value="ATPase_dyneun-rel_AAA"/>
</dbReference>
<dbReference type="InterPro" id="IPR025662">
    <property type="entry name" value="Sigma_54_int_dom_ATP-bd_1"/>
</dbReference>
<dbReference type="Proteomes" id="UP000033831">
    <property type="component" value="Unassembled WGS sequence"/>
</dbReference>
<feature type="coiled-coil region" evidence="1">
    <location>
        <begin position="144"/>
        <end position="197"/>
    </location>
</feature>
<dbReference type="Gene3D" id="3.40.50.300">
    <property type="entry name" value="P-loop containing nucleotide triphosphate hydrolases"/>
    <property type="match status" value="1"/>
</dbReference>
<dbReference type="PANTHER" id="PTHR42759">
    <property type="entry name" value="MOXR FAMILY PROTEIN"/>
    <property type="match status" value="1"/>
</dbReference>
<dbReference type="SMART" id="SM00382">
    <property type="entry name" value="AAA"/>
    <property type="match status" value="1"/>
</dbReference>
<gene>
    <name evidence="4" type="ORF">UW07_C0053G0002</name>
</gene>
<keyword evidence="1" id="KW-0175">Coiled coil</keyword>
<dbReference type="Pfam" id="PF07728">
    <property type="entry name" value="AAA_5"/>
    <property type="match status" value="1"/>
</dbReference>
<dbReference type="PROSITE" id="PS00675">
    <property type="entry name" value="SIGMA54_INTERACT_1"/>
    <property type="match status" value="1"/>
</dbReference>
<reference evidence="4 5" key="1">
    <citation type="journal article" date="2015" name="Nature">
        <title>rRNA introns, odd ribosomes, and small enigmatic genomes across a large radiation of phyla.</title>
        <authorList>
            <person name="Brown C.T."/>
            <person name="Hug L.A."/>
            <person name="Thomas B.C."/>
            <person name="Sharon I."/>
            <person name="Castelle C.J."/>
            <person name="Singh A."/>
            <person name="Wilkins M.J."/>
            <person name="Williams K.H."/>
            <person name="Banfield J.F."/>
        </authorList>
    </citation>
    <scope>NUCLEOTIDE SEQUENCE [LARGE SCALE GENOMIC DNA]</scope>
</reference>
<proteinExistence type="predicted"/>
<evidence type="ECO:0000259" key="3">
    <source>
        <dbReference type="SMART" id="SM00382"/>
    </source>
</evidence>
<dbReference type="SUPFAM" id="SSF52540">
    <property type="entry name" value="P-loop containing nucleoside triphosphate hydrolases"/>
    <property type="match status" value="1"/>
</dbReference>
<evidence type="ECO:0000313" key="5">
    <source>
        <dbReference type="Proteomes" id="UP000033831"/>
    </source>
</evidence>
<dbReference type="AlphaFoldDB" id="A0A0G1FHR1"/>
<comment type="caution">
    <text evidence="4">The sequence shown here is derived from an EMBL/GenBank/DDBJ whole genome shotgun (WGS) entry which is preliminary data.</text>
</comment>
<accession>A0A0G1FHR1</accession>
<feature type="region of interest" description="Disordered" evidence="2">
    <location>
        <begin position="1"/>
        <end position="38"/>
    </location>
</feature>
<organism evidence="4 5">
    <name type="scientific">Candidatus Nomurabacteria bacterium GW2011_GWF2_43_8</name>
    <dbReference type="NCBI Taxonomy" id="1618779"/>
    <lineage>
        <taxon>Bacteria</taxon>
        <taxon>Candidatus Nomuraibacteriota</taxon>
    </lineage>
</organism>